<protein>
    <submittedName>
        <fullName evidence="1">p0460E08.31 protein</fullName>
    </submittedName>
</protein>
<accession>Q94DR7</accession>
<accession>Q7F4X0</accession>
<evidence type="ECO:0000313" key="2">
    <source>
        <dbReference type="EMBL" id="BAB92366.1"/>
    </source>
</evidence>
<sequence>MHSETGSPPPSESSMWSVVAEILPEDRCHRVLQSYTTIRGKPLKFDQQQRPEERGWIPLRF</sequence>
<proteinExistence type="predicted"/>
<name>Q94DR7_ORYSJ</name>
<reference evidence="1" key="1">
    <citation type="submission" date="2001-02" db="EMBL/GenBank/DDBJ databases">
        <title>Oryza sativa nipponbare(GA3) genomic DNA, chromosome 1, PAC clone:P0460E08.</title>
        <authorList>
            <person name="Sasaki T."/>
            <person name="Matsumoto T."/>
            <person name="Yamamoto K."/>
        </authorList>
    </citation>
    <scope>NUCLEOTIDE SEQUENCE</scope>
</reference>
<reference evidence="2" key="2">
    <citation type="journal article" date="2002" name="Nature">
        <title>The genome sequence and structure of rice chromosome 1.</title>
        <authorList>
            <person name="Sasaki T."/>
            <person name="Matsumoto T."/>
            <person name="Yamamoto K."/>
            <person name="Sakata K."/>
            <person name="Baba T."/>
            <person name="Katayose Y."/>
            <person name="Wu J."/>
            <person name="Niimura Y."/>
            <person name="Cheng Z."/>
            <person name="Nagamura Y."/>
            <person name="Antonio B.A."/>
            <person name="Kanamori H."/>
            <person name="Hosokawa S."/>
            <person name="Masukawa M."/>
            <person name="Arikawa K."/>
            <person name="Chiden Y."/>
            <person name="Hayashi M."/>
            <person name="Okamoto M."/>
            <person name="Ando T."/>
            <person name="Aoki H."/>
            <person name="Arita K."/>
            <person name="Hamada M."/>
            <person name="Harada C."/>
            <person name="Hijishita S."/>
            <person name="Honda M."/>
            <person name="Ichikawa Y."/>
            <person name="Idonuma A."/>
            <person name="Iijima M."/>
            <person name="Ikeda M."/>
            <person name="Ikeno M."/>
            <person name="Itoh S."/>
            <person name="Itoh T."/>
            <person name="Itoh Y."/>
            <person name="Itoh Y."/>
            <person name="Iwabuchi A."/>
            <person name="Kamiya K."/>
            <person name="Karasawa W."/>
            <person name="Katagiri S."/>
            <person name="Kikuta A."/>
            <person name="Kobayashi N."/>
            <person name="Kono I."/>
            <person name="Machita K."/>
            <person name="Maehara T."/>
            <person name="Mizuno H."/>
            <person name="Mizubayashi T."/>
            <person name="Mukai Y."/>
            <person name="Nagasaki H."/>
            <person name="Nakashima M."/>
            <person name="Nakama Y."/>
            <person name="Nakamichi Y."/>
            <person name="Nakamura M."/>
            <person name="Namiki N."/>
            <person name="Negishi M."/>
            <person name="Ohta I."/>
            <person name="Ono N."/>
            <person name="Saji S."/>
            <person name="Sakai K."/>
            <person name="Shibata M."/>
            <person name="Shimokawa T."/>
            <person name="Shomura A."/>
            <person name="Song J."/>
            <person name="Takazaki Y."/>
            <person name="Terasawa K."/>
            <person name="Tsuji K."/>
            <person name="Waki K."/>
            <person name="Yamagata H."/>
            <person name="Yamane H."/>
            <person name="Yoshiki S."/>
            <person name="Yoshihara R."/>
            <person name="Yukawa K."/>
            <person name="Zhong H."/>
            <person name="Iwama H."/>
            <person name="Endo T."/>
            <person name="Ito H."/>
            <person name="Hahn J.H."/>
            <person name="Kim H.I."/>
            <person name="Eun M.Y."/>
            <person name="Yano M."/>
            <person name="Jiang J."/>
            <person name="Gojobori T."/>
        </authorList>
    </citation>
    <scope>NUCLEOTIDE SEQUENCE</scope>
</reference>
<dbReference type="EMBL" id="AP003274">
    <property type="protein sequence ID" value="BAB92366.1"/>
    <property type="molecule type" value="Genomic_DNA"/>
</dbReference>
<gene>
    <name evidence="1" type="primary">P0460E08.31</name>
    <name evidence="2" type="ORF">P0512C01.25</name>
</gene>
<dbReference type="EMBL" id="AP003256">
    <property type="protein sequence ID" value="BAB61221.1"/>
    <property type="molecule type" value="Genomic_DNA"/>
</dbReference>
<evidence type="ECO:0000313" key="1">
    <source>
        <dbReference type="EMBL" id="BAB61221.1"/>
    </source>
</evidence>
<organism evidence="1">
    <name type="scientific">Oryza sativa subsp. japonica</name>
    <name type="common">Rice</name>
    <dbReference type="NCBI Taxonomy" id="39947"/>
    <lineage>
        <taxon>Eukaryota</taxon>
        <taxon>Viridiplantae</taxon>
        <taxon>Streptophyta</taxon>
        <taxon>Embryophyta</taxon>
        <taxon>Tracheophyta</taxon>
        <taxon>Spermatophyta</taxon>
        <taxon>Magnoliopsida</taxon>
        <taxon>Liliopsida</taxon>
        <taxon>Poales</taxon>
        <taxon>Poaceae</taxon>
        <taxon>BOP clade</taxon>
        <taxon>Oryzoideae</taxon>
        <taxon>Oryzeae</taxon>
        <taxon>Oryzinae</taxon>
        <taxon>Oryza</taxon>
        <taxon>Oryza sativa</taxon>
    </lineage>
</organism>
<dbReference type="Proteomes" id="UP000817658">
    <property type="component" value="Chromosome 1"/>
</dbReference>
<dbReference type="AlphaFoldDB" id="Q94DR7"/>